<evidence type="ECO:0000256" key="2">
    <source>
        <dbReference type="ARBA" id="ARBA00022475"/>
    </source>
</evidence>
<feature type="transmembrane region" description="Helical" evidence="9">
    <location>
        <begin position="304"/>
        <end position="325"/>
    </location>
</feature>
<evidence type="ECO:0000256" key="9">
    <source>
        <dbReference type="SAM" id="Phobius"/>
    </source>
</evidence>
<keyword evidence="2" id="KW-1003">Cell membrane</keyword>
<feature type="region of interest" description="Disordered" evidence="8">
    <location>
        <begin position="1"/>
        <end position="24"/>
    </location>
</feature>
<sequence length="602" mass="64151">MAAVAPPSSSDSSAQPASKASPRSLSGLGPFLRPYRLQISLAGVFLVLAAVTTLVFPIALRGLIDGGLISGDRGQQVMGLAEHFLELFAVAVALGMFSAARFYTVSWLGERVTADLRNAVYTHVLRQSPAFFETTQSGEVLSRITTDTTLVQTVVGSSLSMGLRNAVMGIGALAMLVWTNPYVMTQVLLILVLIILPSMWFGRRVRRLSRASQDRVADSSAIAAEVLNAIPVVQSYTAETRESERFRASTDSAFKTAVRRAKARAVLVAFIIIATSASLLWGLYEGTQAVLHGEITPGHLGQTVVYVIILASSAAVLGEVYGDLLRAAGATERLMELLHAESDIASPQSPAIAPQPVGGSTLELEGLTFHYPSRPDTAALRDFSLTVRPGETVALVGSSGAGKSTVLQLLLRFYDPQQGRIRLDGVPLDALALDDLRARIGLVPQDAVIFSASAMENIRYGRPEASDDEVRAAATAAFADEFIGALPEGYHTFLGERGVRLSGGQRQRLAIARAILKNAPLLLLDEATSALDAQSERMVQAALESAMENRTTVVIAHRLATVQKADRIVVMDHGGIVEQGTHADLVARGGVYARLAALQFSA</sequence>
<evidence type="ECO:0000313" key="12">
    <source>
        <dbReference type="EMBL" id="MDM0046412.1"/>
    </source>
</evidence>
<accession>A0ABT7NEN8</accession>
<evidence type="ECO:0000256" key="7">
    <source>
        <dbReference type="ARBA" id="ARBA00023136"/>
    </source>
</evidence>
<dbReference type="Proteomes" id="UP001174908">
    <property type="component" value="Unassembled WGS sequence"/>
</dbReference>
<name>A0ABT7NEN8_9BURK</name>
<dbReference type="InterPro" id="IPR036640">
    <property type="entry name" value="ABC1_TM_sf"/>
</dbReference>
<keyword evidence="5" id="KW-0067">ATP-binding</keyword>
<evidence type="ECO:0000313" key="13">
    <source>
        <dbReference type="Proteomes" id="UP001174908"/>
    </source>
</evidence>
<comment type="caution">
    <text evidence="12">The sequence shown here is derived from an EMBL/GenBank/DDBJ whole genome shotgun (WGS) entry which is preliminary data.</text>
</comment>
<dbReference type="Pfam" id="PF00005">
    <property type="entry name" value="ABC_tran"/>
    <property type="match status" value="1"/>
</dbReference>
<dbReference type="PROSITE" id="PS50929">
    <property type="entry name" value="ABC_TM1F"/>
    <property type="match status" value="1"/>
</dbReference>
<dbReference type="InterPro" id="IPR027417">
    <property type="entry name" value="P-loop_NTPase"/>
</dbReference>
<reference evidence="12" key="1">
    <citation type="submission" date="2023-06" db="EMBL/GenBank/DDBJ databases">
        <authorList>
            <person name="Jiang Y."/>
            <person name="Liu Q."/>
        </authorList>
    </citation>
    <scope>NUCLEOTIDE SEQUENCE</scope>
    <source>
        <strain evidence="12">CGMCC 1.12089</strain>
    </source>
</reference>
<dbReference type="InterPro" id="IPR011527">
    <property type="entry name" value="ABC1_TM_dom"/>
</dbReference>
<evidence type="ECO:0000256" key="6">
    <source>
        <dbReference type="ARBA" id="ARBA00022989"/>
    </source>
</evidence>
<dbReference type="RefSeq" id="WP_286661482.1">
    <property type="nucleotide sequence ID" value="NZ_JASZYV010000003.1"/>
</dbReference>
<dbReference type="PROSITE" id="PS00211">
    <property type="entry name" value="ABC_TRANSPORTER_1"/>
    <property type="match status" value="1"/>
</dbReference>
<proteinExistence type="predicted"/>
<evidence type="ECO:0000256" key="1">
    <source>
        <dbReference type="ARBA" id="ARBA00004651"/>
    </source>
</evidence>
<evidence type="ECO:0000256" key="5">
    <source>
        <dbReference type="ARBA" id="ARBA00022840"/>
    </source>
</evidence>
<feature type="transmembrane region" description="Helical" evidence="9">
    <location>
        <begin position="183"/>
        <end position="202"/>
    </location>
</feature>
<dbReference type="InterPro" id="IPR003593">
    <property type="entry name" value="AAA+_ATPase"/>
</dbReference>
<evidence type="ECO:0000259" key="11">
    <source>
        <dbReference type="PROSITE" id="PS50929"/>
    </source>
</evidence>
<dbReference type="SUPFAM" id="SSF90123">
    <property type="entry name" value="ABC transporter transmembrane region"/>
    <property type="match status" value="1"/>
</dbReference>
<evidence type="ECO:0000259" key="10">
    <source>
        <dbReference type="PROSITE" id="PS50893"/>
    </source>
</evidence>
<keyword evidence="3 9" id="KW-0812">Transmembrane</keyword>
<dbReference type="SUPFAM" id="SSF52540">
    <property type="entry name" value="P-loop containing nucleoside triphosphate hydrolases"/>
    <property type="match status" value="1"/>
</dbReference>
<dbReference type="PROSITE" id="PS50893">
    <property type="entry name" value="ABC_TRANSPORTER_2"/>
    <property type="match status" value="1"/>
</dbReference>
<dbReference type="PANTHER" id="PTHR43394">
    <property type="entry name" value="ATP-DEPENDENT PERMEASE MDL1, MITOCHONDRIAL"/>
    <property type="match status" value="1"/>
</dbReference>
<feature type="transmembrane region" description="Helical" evidence="9">
    <location>
        <begin position="39"/>
        <end position="64"/>
    </location>
</feature>
<dbReference type="InterPro" id="IPR039421">
    <property type="entry name" value="Type_1_exporter"/>
</dbReference>
<comment type="subcellular location">
    <subcellularLocation>
        <location evidence="1">Cell membrane</location>
        <topology evidence="1">Multi-pass membrane protein</topology>
    </subcellularLocation>
</comment>
<dbReference type="CDD" id="cd18575">
    <property type="entry name" value="ABC_6TM_bac_exporter_ABCB8_10_like"/>
    <property type="match status" value="1"/>
</dbReference>
<dbReference type="InterPro" id="IPR017871">
    <property type="entry name" value="ABC_transporter-like_CS"/>
</dbReference>
<dbReference type="EMBL" id="JASZYV010000003">
    <property type="protein sequence ID" value="MDM0046412.1"/>
    <property type="molecule type" value="Genomic_DNA"/>
</dbReference>
<keyword evidence="4" id="KW-0547">Nucleotide-binding</keyword>
<gene>
    <name evidence="12" type="ORF">QTH91_18110</name>
</gene>
<keyword evidence="13" id="KW-1185">Reference proteome</keyword>
<organism evidence="12 13">
    <name type="scientific">Variovorax dokdonensis</name>
    <dbReference type="NCBI Taxonomy" id="344883"/>
    <lineage>
        <taxon>Bacteria</taxon>
        <taxon>Pseudomonadati</taxon>
        <taxon>Pseudomonadota</taxon>
        <taxon>Betaproteobacteria</taxon>
        <taxon>Burkholderiales</taxon>
        <taxon>Comamonadaceae</taxon>
        <taxon>Variovorax</taxon>
    </lineage>
</organism>
<protein>
    <submittedName>
        <fullName evidence="12">ABC transporter transmembrane domain-containing protein</fullName>
    </submittedName>
</protein>
<dbReference type="InterPro" id="IPR003439">
    <property type="entry name" value="ABC_transporter-like_ATP-bd"/>
</dbReference>
<keyword evidence="6 9" id="KW-1133">Transmembrane helix</keyword>
<feature type="transmembrane region" description="Helical" evidence="9">
    <location>
        <begin position="84"/>
        <end position="103"/>
    </location>
</feature>
<feature type="domain" description="ABC transporter" evidence="10">
    <location>
        <begin position="362"/>
        <end position="598"/>
    </location>
</feature>
<feature type="domain" description="ABC transmembrane type-1" evidence="11">
    <location>
        <begin position="41"/>
        <end position="326"/>
    </location>
</feature>
<feature type="transmembrane region" description="Helical" evidence="9">
    <location>
        <begin position="265"/>
        <end position="284"/>
    </location>
</feature>
<evidence type="ECO:0000256" key="4">
    <source>
        <dbReference type="ARBA" id="ARBA00022741"/>
    </source>
</evidence>
<dbReference type="SMART" id="SM00382">
    <property type="entry name" value="AAA"/>
    <property type="match status" value="1"/>
</dbReference>
<dbReference type="CDD" id="cd03249">
    <property type="entry name" value="ABC_MTABC3_MDL1_MDL2"/>
    <property type="match status" value="1"/>
</dbReference>
<evidence type="ECO:0000256" key="3">
    <source>
        <dbReference type="ARBA" id="ARBA00022692"/>
    </source>
</evidence>
<dbReference type="Gene3D" id="1.20.1560.10">
    <property type="entry name" value="ABC transporter type 1, transmembrane domain"/>
    <property type="match status" value="1"/>
</dbReference>
<dbReference type="Gene3D" id="3.40.50.300">
    <property type="entry name" value="P-loop containing nucleotide triphosphate hydrolases"/>
    <property type="match status" value="1"/>
</dbReference>
<dbReference type="PANTHER" id="PTHR43394:SF1">
    <property type="entry name" value="ATP-BINDING CASSETTE SUB-FAMILY B MEMBER 10, MITOCHONDRIAL"/>
    <property type="match status" value="1"/>
</dbReference>
<keyword evidence="7 9" id="KW-0472">Membrane</keyword>
<dbReference type="Pfam" id="PF00664">
    <property type="entry name" value="ABC_membrane"/>
    <property type="match status" value="1"/>
</dbReference>
<evidence type="ECO:0000256" key="8">
    <source>
        <dbReference type="SAM" id="MobiDB-lite"/>
    </source>
</evidence>